<name>A0A937HHF8_9PROT</name>
<comment type="caution">
    <text evidence="5">The sequence shown here is derived from an EMBL/GenBank/DDBJ whole genome shotgun (WGS) entry which is preliminary data.</text>
</comment>
<reference evidence="5" key="1">
    <citation type="submission" date="2020-10" db="EMBL/GenBank/DDBJ databases">
        <title>Microbiome of the Black Sea water column analyzed by genome centric metagenomics.</title>
        <authorList>
            <person name="Cabello-Yeves P.J."/>
            <person name="Callieri C."/>
            <person name="Picazo A."/>
            <person name="Mehrshad M."/>
            <person name="Haro-Moreno J.M."/>
            <person name="Roda-Garcia J."/>
            <person name="Dzembekova N."/>
            <person name="Slabakova V."/>
            <person name="Slabakova N."/>
            <person name="Moncheva S."/>
            <person name="Rodriguez-Valera F."/>
        </authorList>
    </citation>
    <scope>NUCLEOTIDE SEQUENCE</scope>
    <source>
        <strain evidence="5">BS307-5m-G5</strain>
    </source>
</reference>
<proteinExistence type="predicted"/>
<feature type="domain" description="Aminotransferase class I/classII large" evidence="4">
    <location>
        <begin position="31"/>
        <end position="359"/>
    </location>
</feature>
<dbReference type="GO" id="GO:0008483">
    <property type="term" value="F:transaminase activity"/>
    <property type="evidence" value="ECO:0007669"/>
    <property type="project" value="UniProtKB-KW"/>
</dbReference>
<dbReference type="EMBL" id="JADHOK010000018">
    <property type="protein sequence ID" value="MBL6761557.1"/>
    <property type="molecule type" value="Genomic_DNA"/>
</dbReference>
<dbReference type="InterPro" id="IPR050881">
    <property type="entry name" value="LL-DAP_aminotransferase"/>
</dbReference>
<keyword evidence="2 5" id="KW-0032">Aminotransferase</keyword>
<dbReference type="GO" id="GO:0030170">
    <property type="term" value="F:pyridoxal phosphate binding"/>
    <property type="evidence" value="ECO:0007669"/>
    <property type="project" value="InterPro"/>
</dbReference>
<dbReference type="PANTHER" id="PTHR42832:SF3">
    <property type="entry name" value="L-GLUTAMINE--4-(METHYLSULFANYL)-2-OXOBUTANOATE AMINOTRANSFERASE"/>
    <property type="match status" value="1"/>
</dbReference>
<sequence length="427" mass="45919">MQYGVFDTLPASPFVRLRALLDDLTPPRPPVSLALGEPQHAPPTFALMAASENVQDYRRYPPIAGTADWQAAARGWLQRRFNVTSALAAPSQVLPLNGTREGLFLAAQMAPQKPAAKDGGLMAMPDPFYQIYASAAVAAGARPHYLPATRETGFLPDLAALDAETLSRLRALYLCNPANPQGAVADKAYLEQALGLAMQHGFILLVDECYAEIYDPEGAPPPSILEVMQEKGLHDAPVMAFHSLSKRSNLPGLRSGFAAGGESLMRAYAELRQIAGPQCPMPAQAAAALAWSDDAHVVENRARYAEKFAFAETVFGDAYGFYRPAAGFFLWLDVGDGEAAAVHLWREQGLRVLPGAYLAAHNPINSTTNSPTNTDYSKDAKDAQCSPHAAPYIRVALVADMETTQEALPRLKATLDDFALARKGSAA</sequence>
<dbReference type="InterPro" id="IPR015421">
    <property type="entry name" value="PyrdxlP-dep_Trfase_major"/>
</dbReference>
<accession>A0A937HHF8</accession>
<comment type="cofactor">
    <cofactor evidence="1">
        <name>pyridoxal 5'-phosphate</name>
        <dbReference type="ChEBI" id="CHEBI:597326"/>
    </cofactor>
</comment>
<evidence type="ECO:0000256" key="2">
    <source>
        <dbReference type="ARBA" id="ARBA00022576"/>
    </source>
</evidence>
<gene>
    <name evidence="5" type="ORF">ISQ19_02550</name>
</gene>
<dbReference type="Gene3D" id="3.90.1150.10">
    <property type="entry name" value="Aspartate Aminotransferase, domain 1"/>
    <property type="match status" value="1"/>
</dbReference>
<dbReference type="CDD" id="cd00609">
    <property type="entry name" value="AAT_like"/>
    <property type="match status" value="1"/>
</dbReference>
<dbReference type="Pfam" id="PF00155">
    <property type="entry name" value="Aminotran_1_2"/>
    <property type="match status" value="1"/>
</dbReference>
<evidence type="ECO:0000256" key="3">
    <source>
        <dbReference type="ARBA" id="ARBA00022679"/>
    </source>
</evidence>
<evidence type="ECO:0000313" key="6">
    <source>
        <dbReference type="Proteomes" id="UP000785783"/>
    </source>
</evidence>
<organism evidence="5 6">
    <name type="scientific">PS1 clade bacterium</name>
    <dbReference type="NCBI Taxonomy" id="2175152"/>
    <lineage>
        <taxon>Bacteria</taxon>
        <taxon>Pseudomonadati</taxon>
        <taxon>Pseudomonadota</taxon>
        <taxon>Alphaproteobacteria</taxon>
        <taxon>PS1 clade</taxon>
    </lineage>
</organism>
<dbReference type="SUPFAM" id="SSF53383">
    <property type="entry name" value="PLP-dependent transferases"/>
    <property type="match status" value="1"/>
</dbReference>
<dbReference type="PANTHER" id="PTHR42832">
    <property type="entry name" value="AMINO ACID AMINOTRANSFERASE"/>
    <property type="match status" value="1"/>
</dbReference>
<dbReference type="InterPro" id="IPR004839">
    <property type="entry name" value="Aminotransferase_I/II_large"/>
</dbReference>
<dbReference type="InterPro" id="IPR015422">
    <property type="entry name" value="PyrdxlP-dep_Trfase_small"/>
</dbReference>
<evidence type="ECO:0000313" key="5">
    <source>
        <dbReference type="EMBL" id="MBL6761557.1"/>
    </source>
</evidence>
<protein>
    <submittedName>
        <fullName evidence="5">Aminotransferase class I/II-fold pyridoxal phosphate-dependent enzyme</fullName>
    </submittedName>
</protein>
<dbReference type="Gene3D" id="3.40.640.10">
    <property type="entry name" value="Type I PLP-dependent aspartate aminotransferase-like (Major domain)"/>
    <property type="match status" value="1"/>
</dbReference>
<dbReference type="Proteomes" id="UP000785783">
    <property type="component" value="Unassembled WGS sequence"/>
</dbReference>
<dbReference type="AlphaFoldDB" id="A0A937HHF8"/>
<evidence type="ECO:0000256" key="1">
    <source>
        <dbReference type="ARBA" id="ARBA00001933"/>
    </source>
</evidence>
<evidence type="ECO:0000259" key="4">
    <source>
        <dbReference type="Pfam" id="PF00155"/>
    </source>
</evidence>
<dbReference type="InterPro" id="IPR015424">
    <property type="entry name" value="PyrdxlP-dep_Trfase"/>
</dbReference>
<keyword evidence="3" id="KW-0808">Transferase</keyword>